<evidence type="ECO:0000256" key="3">
    <source>
        <dbReference type="ARBA" id="ARBA00004065"/>
    </source>
</evidence>
<comment type="catalytic activity">
    <reaction evidence="1 14 15 16">
        <text>Endonucleolytic cleavage to 5'-phosphomonoester.</text>
        <dbReference type="EC" id="3.1.26.4"/>
    </reaction>
</comment>
<accession>A0A9X7W367</accession>
<dbReference type="InterPro" id="IPR022898">
    <property type="entry name" value="RNase_HII"/>
</dbReference>
<comment type="cofactor">
    <cofactor evidence="2">
        <name>Mg(2+)</name>
        <dbReference type="ChEBI" id="CHEBI:18420"/>
    </cofactor>
</comment>
<evidence type="ECO:0000256" key="11">
    <source>
        <dbReference type="ARBA" id="ARBA00022759"/>
    </source>
</evidence>
<reference evidence="18 19" key="1">
    <citation type="submission" date="2021-02" db="EMBL/GenBank/DDBJ databases">
        <title>Alicyclobacillus curvatus sp. nov. and Alicyclobacillus mengziensis sp. nov., two acidophilic bacteria isolated from acid mine drainage.</title>
        <authorList>
            <person name="Huang Y."/>
        </authorList>
    </citation>
    <scope>NUCLEOTIDE SEQUENCE [LARGE SCALE GENOMIC DNA]</scope>
    <source>
        <strain evidence="18 19">S30H14</strain>
    </source>
</reference>
<feature type="binding site" evidence="14 15">
    <location>
        <position position="22"/>
    </location>
    <ligand>
        <name>a divalent metal cation</name>
        <dbReference type="ChEBI" id="CHEBI:60240"/>
    </ligand>
</feature>
<evidence type="ECO:0000256" key="15">
    <source>
        <dbReference type="PROSITE-ProRule" id="PRU01319"/>
    </source>
</evidence>
<evidence type="ECO:0000256" key="14">
    <source>
        <dbReference type="HAMAP-Rule" id="MF_00052"/>
    </source>
</evidence>
<dbReference type="HAMAP" id="MF_00052_B">
    <property type="entry name" value="RNase_HII_B"/>
    <property type="match status" value="1"/>
</dbReference>
<dbReference type="Pfam" id="PF01351">
    <property type="entry name" value="RNase_HII"/>
    <property type="match status" value="1"/>
</dbReference>
<evidence type="ECO:0000256" key="12">
    <source>
        <dbReference type="ARBA" id="ARBA00022801"/>
    </source>
</evidence>
<comment type="similarity">
    <text evidence="5 14 16">Belongs to the RNase HII family.</text>
</comment>
<dbReference type="GO" id="GO:0006298">
    <property type="term" value="P:mismatch repair"/>
    <property type="evidence" value="ECO:0007669"/>
    <property type="project" value="TreeGrafter"/>
</dbReference>
<evidence type="ECO:0000256" key="13">
    <source>
        <dbReference type="ARBA" id="ARBA00023211"/>
    </source>
</evidence>
<dbReference type="GO" id="GO:0003723">
    <property type="term" value="F:RNA binding"/>
    <property type="evidence" value="ECO:0007669"/>
    <property type="project" value="UniProtKB-UniRule"/>
</dbReference>
<evidence type="ECO:0000256" key="10">
    <source>
        <dbReference type="ARBA" id="ARBA00022723"/>
    </source>
</evidence>
<dbReference type="PANTHER" id="PTHR10954">
    <property type="entry name" value="RIBONUCLEASE H2 SUBUNIT A"/>
    <property type="match status" value="1"/>
</dbReference>
<dbReference type="AlphaFoldDB" id="A0A9X7W367"/>
<comment type="subcellular location">
    <subcellularLocation>
        <location evidence="4 14">Cytoplasm</location>
    </subcellularLocation>
</comment>
<proteinExistence type="inferred from homology"/>
<evidence type="ECO:0000313" key="18">
    <source>
        <dbReference type="EMBL" id="QSO49841.1"/>
    </source>
</evidence>
<keyword evidence="19" id="KW-1185">Reference proteome</keyword>
<keyword evidence="8 14" id="KW-0963">Cytoplasm</keyword>
<evidence type="ECO:0000313" key="19">
    <source>
        <dbReference type="Proteomes" id="UP000663505"/>
    </source>
</evidence>
<feature type="domain" description="RNase H type-2" evidence="17">
    <location>
        <begin position="15"/>
        <end position="208"/>
    </location>
</feature>
<keyword evidence="10 14" id="KW-0479">Metal-binding</keyword>
<organism evidence="18 19">
    <name type="scientific">Alicyclobacillus mengziensis</name>
    <dbReference type="NCBI Taxonomy" id="2931921"/>
    <lineage>
        <taxon>Bacteria</taxon>
        <taxon>Bacillati</taxon>
        <taxon>Bacillota</taxon>
        <taxon>Bacilli</taxon>
        <taxon>Bacillales</taxon>
        <taxon>Alicyclobacillaceae</taxon>
        <taxon>Alicyclobacillus</taxon>
    </lineage>
</organism>
<keyword evidence="13 14" id="KW-0464">Manganese</keyword>
<dbReference type="EMBL" id="CP071182">
    <property type="protein sequence ID" value="QSO49841.1"/>
    <property type="molecule type" value="Genomic_DNA"/>
</dbReference>
<dbReference type="SUPFAM" id="SSF53098">
    <property type="entry name" value="Ribonuclease H-like"/>
    <property type="match status" value="1"/>
</dbReference>
<dbReference type="Gene3D" id="3.30.420.10">
    <property type="entry name" value="Ribonuclease H-like superfamily/Ribonuclease H"/>
    <property type="match status" value="1"/>
</dbReference>
<dbReference type="InterPro" id="IPR036397">
    <property type="entry name" value="RNaseH_sf"/>
</dbReference>
<evidence type="ECO:0000256" key="6">
    <source>
        <dbReference type="ARBA" id="ARBA00012180"/>
    </source>
</evidence>
<dbReference type="InterPro" id="IPR012337">
    <property type="entry name" value="RNaseH-like_sf"/>
</dbReference>
<protein>
    <recommendedName>
        <fullName evidence="7 14">Ribonuclease HII</fullName>
        <shortName evidence="14">RNase HII</shortName>
        <ecNumber evidence="6 14">3.1.26.4</ecNumber>
    </recommendedName>
</protein>
<gene>
    <name evidence="14" type="primary">rnhB</name>
    <name evidence="18" type="ORF">JZ786_12020</name>
</gene>
<dbReference type="InterPro" id="IPR024567">
    <property type="entry name" value="RNase_HII/HIII_dom"/>
</dbReference>
<comment type="function">
    <text evidence="3 14 16">Endonuclease that specifically degrades the RNA of RNA-DNA hybrids.</text>
</comment>
<dbReference type="GO" id="GO:0005737">
    <property type="term" value="C:cytoplasm"/>
    <property type="evidence" value="ECO:0007669"/>
    <property type="project" value="UniProtKB-SubCell"/>
</dbReference>
<dbReference type="EC" id="3.1.26.4" evidence="6 14"/>
<evidence type="ECO:0000256" key="9">
    <source>
        <dbReference type="ARBA" id="ARBA00022722"/>
    </source>
</evidence>
<evidence type="ECO:0000256" key="2">
    <source>
        <dbReference type="ARBA" id="ARBA00001946"/>
    </source>
</evidence>
<dbReference type="GO" id="GO:0043137">
    <property type="term" value="P:DNA replication, removal of RNA primer"/>
    <property type="evidence" value="ECO:0007669"/>
    <property type="project" value="TreeGrafter"/>
</dbReference>
<feature type="binding site" evidence="14 15">
    <location>
        <position position="21"/>
    </location>
    <ligand>
        <name>a divalent metal cation</name>
        <dbReference type="ChEBI" id="CHEBI:60240"/>
    </ligand>
</feature>
<dbReference type="CDD" id="cd07182">
    <property type="entry name" value="RNase_HII_bacteria_HII_like"/>
    <property type="match status" value="1"/>
</dbReference>
<dbReference type="PROSITE" id="PS51975">
    <property type="entry name" value="RNASE_H_2"/>
    <property type="match status" value="1"/>
</dbReference>
<evidence type="ECO:0000256" key="7">
    <source>
        <dbReference type="ARBA" id="ARBA00019179"/>
    </source>
</evidence>
<evidence type="ECO:0000256" key="4">
    <source>
        <dbReference type="ARBA" id="ARBA00004496"/>
    </source>
</evidence>
<dbReference type="Proteomes" id="UP000663505">
    <property type="component" value="Chromosome"/>
</dbReference>
<dbReference type="NCBIfam" id="NF000595">
    <property type="entry name" value="PRK00015.1-3"/>
    <property type="match status" value="1"/>
</dbReference>
<dbReference type="PANTHER" id="PTHR10954:SF18">
    <property type="entry name" value="RIBONUCLEASE HII"/>
    <property type="match status" value="1"/>
</dbReference>
<sequence>MDLWEYEQQLVHTTVNYAGVDEAGRGALAGPVVAAAVIIGGRAEDWVGVSDSKALSKKQREKLSEHIWSKAVAVGIGMAQPNEIDELNILHASRLAMARALYDLKMPPKLALVDGPYPPLFPSDQIESIPVIDGDAKCLSVAAASIIAKVERDKIMAELHTEYPQYGFHKNAGYPTSEHLAALDEVGPSVTHRQSYRPVQRASQARLDLTW</sequence>
<keyword evidence="12 14" id="KW-0378">Hydrolase</keyword>
<name>A0A9X7W367_9BACL</name>
<evidence type="ECO:0000259" key="17">
    <source>
        <dbReference type="PROSITE" id="PS51975"/>
    </source>
</evidence>
<keyword evidence="11 14" id="KW-0255">Endonuclease</keyword>
<evidence type="ECO:0000256" key="8">
    <source>
        <dbReference type="ARBA" id="ARBA00022490"/>
    </source>
</evidence>
<evidence type="ECO:0000256" key="16">
    <source>
        <dbReference type="RuleBase" id="RU003515"/>
    </source>
</evidence>
<dbReference type="GO" id="GO:0030145">
    <property type="term" value="F:manganese ion binding"/>
    <property type="evidence" value="ECO:0007669"/>
    <property type="project" value="UniProtKB-UniRule"/>
</dbReference>
<dbReference type="GO" id="GO:0004523">
    <property type="term" value="F:RNA-DNA hybrid ribonuclease activity"/>
    <property type="evidence" value="ECO:0007669"/>
    <property type="project" value="UniProtKB-UniRule"/>
</dbReference>
<keyword evidence="9 14" id="KW-0540">Nuclease</keyword>
<evidence type="ECO:0000256" key="1">
    <source>
        <dbReference type="ARBA" id="ARBA00000077"/>
    </source>
</evidence>
<comment type="cofactor">
    <cofactor evidence="14 15">
        <name>Mn(2+)</name>
        <dbReference type="ChEBI" id="CHEBI:29035"/>
    </cofactor>
    <cofactor evidence="14 15">
        <name>Mg(2+)</name>
        <dbReference type="ChEBI" id="CHEBI:18420"/>
    </cofactor>
    <text evidence="14 15">Manganese or magnesium. Binds 1 divalent metal ion per monomer in the absence of substrate. May bind a second metal ion after substrate binding.</text>
</comment>
<dbReference type="InterPro" id="IPR001352">
    <property type="entry name" value="RNase_HII/HIII"/>
</dbReference>
<dbReference type="GO" id="GO:0032299">
    <property type="term" value="C:ribonuclease H2 complex"/>
    <property type="evidence" value="ECO:0007669"/>
    <property type="project" value="TreeGrafter"/>
</dbReference>
<dbReference type="KEGG" id="afx:JZ786_12020"/>
<evidence type="ECO:0000256" key="5">
    <source>
        <dbReference type="ARBA" id="ARBA00007383"/>
    </source>
</evidence>
<feature type="binding site" evidence="14 15">
    <location>
        <position position="114"/>
    </location>
    <ligand>
        <name>a divalent metal cation</name>
        <dbReference type="ChEBI" id="CHEBI:60240"/>
    </ligand>
</feature>